<dbReference type="Proteomes" id="UP001155483">
    <property type="component" value="Unassembled WGS sequence"/>
</dbReference>
<protein>
    <recommendedName>
        <fullName evidence="3">GAF domain-containing protein</fullName>
    </recommendedName>
</protein>
<dbReference type="RefSeq" id="WP_279299837.1">
    <property type="nucleotide sequence ID" value="NZ_JAOTIF010000033.1"/>
</dbReference>
<dbReference type="AlphaFoldDB" id="A0A9X2Y0I0"/>
<evidence type="ECO:0000313" key="1">
    <source>
        <dbReference type="EMBL" id="MCU7552400.1"/>
    </source>
</evidence>
<sequence length="786" mass="91372">MEAGIYTTRPEFRSRLSFMPLIRTWQQIAATEKGTPAKICNHLVRKFMQHPELTEVIDDYTILEQHSQLIEEAMATFFPSSLSLMHQLNAVAVPFSHQIIHASHLFRTSFMDESGNYMQPLDLQVEDNLAIAKEQLAYKLILKTFYHIDLAGGDAFICAYPDPAQDIHNYFELTWNAQFIDVTTTLRLPSLPKDFTLKCHSVNELDHFPEVKTILPIDEFIFDGLIVIHIKEVTERETINKIKDILQNENALEDADLYSSFKTQLTYLIHREEANVGFIVFNDRPYFRLLRYTSVLLRNANDNEKENLFKTLQRELQSFPHFTWNDSIHTDSLPGRILKKEGYKNVLISALYHNNKVTGCLEICTKTETSFNSLDIAKVEQVTGLLQNALKRYSQYLQNEVNRLVKEHFTDVQSAVEWKFNETVLDYLEKLRQGEHAEMQPIIFDHVYPLYGSIDIRNSSSERNHAVQQDMSQQLHWIRNILLMAQEAKHLPFLDEVIMRIDDYSASISNFLFAADEQAIHDFLRSEAMDLLQSIQETSPEVDQQVDVYFKALDPSSLRLNMRQKQFEESVKAINNHITNFLQREQLEAQQAYPHYFERFVTDGVEMNIYIGQSIAPSKKFNKIYLKNMQLWLVNFLAQAGQQIGQLSPKLAVPLETTQLILVYHEPIRVQFRTEERKFDVEGMYNVRYEVVKKRIDKALVKDTNQRLTQPGTIAIVYSHSKDAKAFMQHIQFLQKQQILEGEVEHLELEEMQGVSGLKALRVHIRLQTEETGNVKRDTSNLIGEQ</sequence>
<dbReference type="InterPro" id="IPR029016">
    <property type="entry name" value="GAF-like_dom_sf"/>
</dbReference>
<evidence type="ECO:0000313" key="2">
    <source>
        <dbReference type="Proteomes" id="UP001155483"/>
    </source>
</evidence>
<dbReference type="Gene3D" id="3.30.450.40">
    <property type="match status" value="1"/>
</dbReference>
<evidence type="ECO:0008006" key="3">
    <source>
        <dbReference type="Google" id="ProtNLM"/>
    </source>
</evidence>
<comment type="caution">
    <text evidence="1">The sequence shown here is derived from an EMBL/GenBank/DDBJ whole genome shotgun (WGS) entry which is preliminary data.</text>
</comment>
<gene>
    <name evidence="1" type="ORF">OCK74_24990</name>
</gene>
<reference evidence="1" key="2">
    <citation type="submission" date="2023-04" db="EMBL/GenBank/DDBJ databases">
        <title>Paracnuella aquatica gen. nov., sp. nov., a member of the family Chitinophagaceae isolated from a hot spring.</title>
        <authorList>
            <person name="Wang C."/>
        </authorList>
    </citation>
    <scope>NUCLEOTIDE SEQUENCE</scope>
    <source>
        <strain evidence="1">LB-8</strain>
    </source>
</reference>
<proteinExistence type="predicted"/>
<reference evidence="1" key="1">
    <citation type="submission" date="2022-09" db="EMBL/GenBank/DDBJ databases">
        <authorList>
            <person name="Yuan C."/>
            <person name="Ke Z."/>
        </authorList>
    </citation>
    <scope>NUCLEOTIDE SEQUENCE</scope>
    <source>
        <strain evidence="1">LB-8</strain>
    </source>
</reference>
<accession>A0A9X2Y0I0</accession>
<keyword evidence="2" id="KW-1185">Reference proteome</keyword>
<name>A0A9X2Y0I0_9BACT</name>
<organism evidence="1 2">
    <name type="scientific">Paraflavisolibacter caeni</name>
    <dbReference type="NCBI Taxonomy" id="2982496"/>
    <lineage>
        <taxon>Bacteria</taxon>
        <taxon>Pseudomonadati</taxon>
        <taxon>Bacteroidota</taxon>
        <taxon>Chitinophagia</taxon>
        <taxon>Chitinophagales</taxon>
        <taxon>Chitinophagaceae</taxon>
        <taxon>Paraflavisolibacter</taxon>
    </lineage>
</organism>
<dbReference type="EMBL" id="JAOTIF010000033">
    <property type="protein sequence ID" value="MCU7552400.1"/>
    <property type="molecule type" value="Genomic_DNA"/>
</dbReference>